<reference evidence="4" key="1">
    <citation type="journal article" date="2016" name="Front. Microbiol.">
        <title>Complete Genome Sequence of Clostridium estertheticum DSM 8809, a Microbe Identified in Spoiled Vacuum Packed Beef.</title>
        <authorList>
            <person name="Yu Z."/>
            <person name="Gunn L."/>
            <person name="Brennan E."/>
            <person name="Reid R."/>
            <person name="Wall P.G."/>
            <person name="Gaora O.P."/>
            <person name="Hurley D."/>
            <person name="Bolton D."/>
            <person name="Fanning S."/>
        </authorList>
    </citation>
    <scope>NUCLEOTIDE SEQUENCE [LARGE SCALE GENOMIC DNA]</scope>
    <source>
        <strain evidence="4">DSM 8809</strain>
    </source>
</reference>
<accession>A0A1J0GCR9</accession>
<dbReference type="OrthoDB" id="1656061at2"/>
<feature type="transmembrane region" description="Helical" evidence="1">
    <location>
        <begin position="190"/>
        <end position="213"/>
    </location>
</feature>
<dbReference type="Pfam" id="PF14501">
    <property type="entry name" value="HATPase_c_5"/>
    <property type="match status" value="1"/>
</dbReference>
<sequence>MIFESSIIVILSSLIIPSILISILCCISIYILNKELIRKKEIRKCFFISFIIGIFISTGSYSIILPAFCIITIFQLKNNRSNIKALLIIYVVYLFHTLYILVYAFSGKSLYNIPPPRYSFLEFIILLPVVILSCLIIKSTVKRKKGYNEHTADKLRFRIILIISLPLTLMIFGLWYILSYHIIDKGKVDFIVGNFIPVALPLVVIILITIIVYNYDKSLEYSVNLKREIEEKKEIMEYSNMIEEMYGETRRFKHDYMNMLTPLKEYIDKADIEGLREFFYDNIIDMDKDINWSNSNIDKLKYIKVDGLKAILSTKLIKAAGLNIDIKVEIIEDIKNIAMNIMDLCRIIGILLDNAIEAAQKSEYPKLYVCLVNKDNYVTIVIENNFFGQKPKIYKIYEEGYSTNGKRRGLGLYSVKQILDKKYHNAFLNTSIEGKMFVQELWIKYI</sequence>
<dbReference type="InterPro" id="IPR032834">
    <property type="entry name" value="NatK-like_C"/>
</dbReference>
<dbReference type="STRING" id="1552.A7L45_03275"/>
<dbReference type="AlphaFoldDB" id="A0A1J0GCR9"/>
<feature type="transmembrane region" description="Helical" evidence="1">
    <location>
        <begin position="7"/>
        <end position="31"/>
    </location>
</feature>
<dbReference type="KEGG" id="ceu:A7L45_03275"/>
<dbReference type="SUPFAM" id="SSF55874">
    <property type="entry name" value="ATPase domain of HSP90 chaperone/DNA topoisomerase II/histidine kinase"/>
    <property type="match status" value="1"/>
</dbReference>
<evidence type="ECO:0000313" key="4">
    <source>
        <dbReference type="Proteomes" id="UP000182569"/>
    </source>
</evidence>
<keyword evidence="1" id="KW-1133">Transmembrane helix</keyword>
<organism evidence="3 4">
    <name type="scientific">Clostridium estertheticum subsp. estertheticum</name>
    <dbReference type="NCBI Taxonomy" id="1552"/>
    <lineage>
        <taxon>Bacteria</taxon>
        <taxon>Bacillati</taxon>
        <taxon>Bacillota</taxon>
        <taxon>Clostridia</taxon>
        <taxon>Eubacteriales</taxon>
        <taxon>Clostridiaceae</taxon>
        <taxon>Clostridium</taxon>
    </lineage>
</organism>
<feature type="transmembrane region" description="Helical" evidence="1">
    <location>
        <begin position="118"/>
        <end position="137"/>
    </location>
</feature>
<proteinExistence type="predicted"/>
<dbReference type="RefSeq" id="WP_071611450.1">
    <property type="nucleotide sequence ID" value="NZ_CP015756.1"/>
</dbReference>
<keyword evidence="3" id="KW-0418">Kinase</keyword>
<evidence type="ECO:0000259" key="2">
    <source>
        <dbReference type="Pfam" id="PF14501"/>
    </source>
</evidence>
<dbReference type="Gene3D" id="3.30.565.10">
    <property type="entry name" value="Histidine kinase-like ATPase, C-terminal domain"/>
    <property type="match status" value="1"/>
</dbReference>
<name>A0A1J0GCR9_9CLOT</name>
<feature type="domain" description="Sensor histidine kinase NatK-like C-terminal" evidence="2">
    <location>
        <begin position="339"/>
        <end position="443"/>
    </location>
</feature>
<dbReference type="InterPro" id="IPR036890">
    <property type="entry name" value="HATPase_C_sf"/>
</dbReference>
<keyword evidence="1" id="KW-0812">Transmembrane</keyword>
<gene>
    <name evidence="3" type="ORF">A7L45_03275</name>
</gene>
<dbReference type="EMBL" id="CP015756">
    <property type="protein sequence ID" value="APC39154.1"/>
    <property type="molecule type" value="Genomic_DNA"/>
</dbReference>
<dbReference type="PANTHER" id="PTHR40448:SF1">
    <property type="entry name" value="TWO-COMPONENT SENSOR HISTIDINE KINASE"/>
    <property type="match status" value="1"/>
</dbReference>
<dbReference type="GO" id="GO:0016301">
    <property type="term" value="F:kinase activity"/>
    <property type="evidence" value="ECO:0007669"/>
    <property type="project" value="UniProtKB-KW"/>
</dbReference>
<evidence type="ECO:0000256" key="1">
    <source>
        <dbReference type="SAM" id="Phobius"/>
    </source>
</evidence>
<keyword evidence="1" id="KW-0472">Membrane</keyword>
<protein>
    <submittedName>
        <fullName evidence="3">Histidine kinase</fullName>
    </submittedName>
</protein>
<evidence type="ECO:0000313" key="3">
    <source>
        <dbReference type="EMBL" id="APC39154.1"/>
    </source>
</evidence>
<dbReference type="PANTHER" id="PTHR40448">
    <property type="entry name" value="TWO-COMPONENT SENSOR HISTIDINE KINASE"/>
    <property type="match status" value="1"/>
</dbReference>
<feature type="transmembrane region" description="Helical" evidence="1">
    <location>
        <begin position="46"/>
        <end position="74"/>
    </location>
</feature>
<keyword evidence="3" id="KW-0808">Transferase</keyword>
<feature type="transmembrane region" description="Helical" evidence="1">
    <location>
        <begin position="86"/>
        <end position="106"/>
    </location>
</feature>
<dbReference type="Proteomes" id="UP000182569">
    <property type="component" value="Chromosome"/>
</dbReference>
<dbReference type="GO" id="GO:0042802">
    <property type="term" value="F:identical protein binding"/>
    <property type="evidence" value="ECO:0007669"/>
    <property type="project" value="TreeGrafter"/>
</dbReference>
<keyword evidence="4" id="KW-1185">Reference proteome</keyword>
<feature type="transmembrane region" description="Helical" evidence="1">
    <location>
        <begin position="157"/>
        <end position="178"/>
    </location>
</feature>